<evidence type="ECO:0000256" key="5">
    <source>
        <dbReference type="SAM" id="Phobius"/>
    </source>
</evidence>
<feature type="compositionally biased region" description="Low complexity" evidence="4">
    <location>
        <begin position="627"/>
        <end position="645"/>
    </location>
</feature>
<accession>A0A7R9A8T0</accession>
<dbReference type="NCBIfam" id="TIGR02174">
    <property type="entry name" value="CXXU_selWTH"/>
    <property type="match status" value="3"/>
</dbReference>
<feature type="compositionally biased region" description="Basic and acidic residues" evidence="4">
    <location>
        <begin position="237"/>
        <end position="262"/>
    </location>
</feature>
<evidence type="ECO:0000256" key="4">
    <source>
        <dbReference type="SAM" id="MobiDB-lite"/>
    </source>
</evidence>
<feature type="coiled-coil region" evidence="3">
    <location>
        <begin position="694"/>
        <end position="848"/>
    </location>
</feature>
<organism evidence="8">
    <name type="scientific">Darwinula stevensoni</name>
    <dbReference type="NCBI Taxonomy" id="69355"/>
    <lineage>
        <taxon>Eukaryota</taxon>
        <taxon>Metazoa</taxon>
        <taxon>Ecdysozoa</taxon>
        <taxon>Arthropoda</taxon>
        <taxon>Crustacea</taxon>
        <taxon>Oligostraca</taxon>
        <taxon>Ostracoda</taxon>
        <taxon>Podocopa</taxon>
        <taxon>Podocopida</taxon>
        <taxon>Darwinulocopina</taxon>
        <taxon>Darwinuloidea</taxon>
        <taxon>Darwinulidae</taxon>
        <taxon>Darwinula</taxon>
    </lineage>
</organism>
<keyword evidence="5" id="KW-0472">Membrane</keyword>
<dbReference type="CDD" id="cd16448">
    <property type="entry name" value="RING-H2"/>
    <property type="match status" value="1"/>
</dbReference>
<proteinExistence type="predicted"/>
<dbReference type="GO" id="GO:0045454">
    <property type="term" value="P:cell redox homeostasis"/>
    <property type="evidence" value="ECO:0007669"/>
    <property type="project" value="TreeGrafter"/>
</dbReference>
<evidence type="ECO:0000259" key="7">
    <source>
        <dbReference type="Pfam" id="PF24812"/>
    </source>
</evidence>
<feature type="coiled-coil region" evidence="3">
    <location>
        <begin position="878"/>
        <end position="933"/>
    </location>
</feature>
<dbReference type="InterPro" id="IPR036249">
    <property type="entry name" value="Thioredoxin-like_sf"/>
</dbReference>
<dbReference type="Proteomes" id="UP000677054">
    <property type="component" value="Unassembled WGS sequence"/>
</dbReference>
<dbReference type="GO" id="GO:0005789">
    <property type="term" value="C:endoplasmic reticulum membrane"/>
    <property type="evidence" value="ECO:0007669"/>
    <property type="project" value="TreeGrafter"/>
</dbReference>
<keyword evidence="5" id="KW-0812">Transmembrane</keyword>
<dbReference type="Pfam" id="PF10262">
    <property type="entry name" value="Rdx"/>
    <property type="match status" value="3"/>
</dbReference>
<evidence type="ECO:0000259" key="6">
    <source>
        <dbReference type="Pfam" id="PF19179"/>
    </source>
</evidence>
<dbReference type="GO" id="GO:0016567">
    <property type="term" value="P:protein ubiquitination"/>
    <property type="evidence" value="ECO:0007669"/>
    <property type="project" value="UniProtKB-UniPathway"/>
</dbReference>
<dbReference type="EMBL" id="LR901891">
    <property type="protein sequence ID" value="CAD7249584.1"/>
    <property type="molecule type" value="Genomic_DNA"/>
</dbReference>
<feature type="transmembrane region" description="Helical" evidence="5">
    <location>
        <begin position="1645"/>
        <end position="1667"/>
    </location>
</feature>
<feature type="region of interest" description="Disordered" evidence="4">
    <location>
        <begin position="146"/>
        <end position="271"/>
    </location>
</feature>
<keyword evidence="3" id="KW-0175">Coiled coil</keyword>
<dbReference type="InterPro" id="IPR056871">
    <property type="entry name" value="WH_TTC3"/>
</dbReference>
<evidence type="ECO:0008006" key="10">
    <source>
        <dbReference type="Google" id="ProtNLM"/>
    </source>
</evidence>
<protein>
    <recommendedName>
        <fullName evidence="10">RING-type E3 ubiquitin transferase</fullName>
    </recommendedName>
</protein>
<dbReference type="EMBL" id="CAJPEV010002374">
    <property type="protein sequence ID" value="CAG0896691.1"/>
    <property type="molecule type" value="Genomic_DNA"/>
</dbReference>
<feature type="domain" description="E3 ubiquitin-protein ligase TTC3 winged helix turn helix" evidence="7">
    <location>
        <begin position="360"/>
        <end position="447"/>
    </location>
</feature>
<feature type="transmembrane region" description="Helical" evidence="5">
    <location>
        <begin position="1356"/>
        <end position="1374"/>
    </location>
</feature>
<feature type="compositionally biased region" description="Low complexity" evidence="4">
    <location>
        <begin position="1162"/>
        <end position="1175"/>
    </location>
</feature>
<dbReference type="PANTHER" id="PTHR13544:SF0">
    <property type="entry name" value="THIOREDOXIN REDUCTASE-LIKE SELENOPROTEIN T"/>
    <property type="match status" value="1"/>
</dbReference>
<feature type="region of interest" description="Disordered" evidence="4">
    <location>
        <begin position="1162"/>
        <end position="1188"/>
    </location>
</feature>
<dbReference type="InterPro" id="IPR019389">
    <property type="entry name" value="Selenoprotein_T"/>
</dbReference>
<dbReference type="InterPro" id="IPR011893">
    <property type="entry name" value="Selenoprotein_Rdx-typ"/>
</dbReference>
<dbReference type="Gene3D" id="3.40.30.10">
    <property type="entry name" value="Glutaredoxin"/>
    <property type="match status" value="3"/>
</dbReference>
<feature type="compositionally biased region" description="Polar residues" evidence="4">
    <location>
        <begin position="181"/>
        <end position="197"/>
    </location>
</feature>
<dbReference type="Pfam" id="PF24812">
    <property type="entry name" value="WHD_TTC3"/>
    <property type="match status" value="1"/>
</dbReference>
<feature type="domain" description="E3 ubiquitin-protein ligase TTC3/DZIP3" evidence="6">
    <location>
        <begin position="25"/>
        <end position="141"/>
    </location>
</feature>
<sequence length="1753" mass="197364">MGLEVVPKFQYGVFPWPGKKNPRAIEESKPGKLIATLNQMLHICRNPPPPDAVCRYSKCSTANTSKENKSEIYYTDPDFKGFYQLMCHDKCIIQFHPSCWKAFKLDEEIHNDKELLDRICLTPDCGNPIVCIEIIGTDGTKQHIIEKESAQSKQPAKTKKTKAERRQEKKQEKKRRKQDDSTGLSRESETGSVNSEEVLSVGDGLDLHGRGNSPALEPCPPLEPPKKKTSILMPPRAIEEGKVTVIKKSEETHEEKQKEKNRKEKKKERERKVVPLSQFLDQSGSNAAFKENLERLHKLQVEKFLVDDSDSAITFPQLAPSLSRYQFQPMEMEAQDQHFVSTAWAQQEPHHPSASRVVVYQPVKPLEEKLILLVLGYLEDHLRNKGPQDSNDQEFLEEINSFPSEVQQEIAETGGVLEFLLQSDLFVAVDNVVAIREDLEKARKMALAKITTEICSMLSLTGLEPLLPPGDVVHVVGSEGDVLSIQTNDPGMQVDSTDDADLEHLDFDEIESEVEEPGSQLETRVELQSTAIGMESASQGEVTEKLDEEDQALTEAASCDDVDLANRQEPTVNAAKLEEFRVELGSAPVQELPGDMEEYVENMWKGLVECDLAWTESPVLEESTSIPLDETNSNSSSSPTSMDSLPRGNRSPSSMEGDPAVSKSPELPGAIMRSPTTSDVVPATSIEKLDKCIQADIDTQRQLLEKENQELLQQVLALRKANDALKKEKEEVQTETKVLCESLRSSLAISERAKQLDKCIQADIDTQRQLLEKENQELLQQVLALRKANDALKKEKEEVQTETKVLCESLRSSLAISERAKQDIINVKSHLEEELDMLKKKSDKEHQDFTSQVISLQGELDTKKKELELSKASSMEEINQISLERDELFARLEEEKQKSGDWEADFHEVYEKLKELEKRAIDADLEHLKTKEEAGLMTLYNAVKQVSNQMTELRKYRDIVAPLQPSCIPVIDSCLEEHKKKIMDLVSLKDRLVHQLRDCLNMVKSGVPLSKLPEVLIPTIPENDTTLQELVQSISATVSNDSVAMGAASSMPTGSWSSEQLASLVKGSLTKAGTAQPSVSTSTIVASMQAAPAKAGAAATKTKLDRLIEYLQKKLPQYLPSDIKLALQSVRREMPLANLPLDQIVSEVAKQLQKIQLSRLSGSSRSPSLTSGNLSPNSFSKRSYTGPDPTDECSICYEPMHLKPNIMLKCRHSYHHSYTELLHERYPQLVIEGDYFPPPTIRMYLARLMTMIKFAIIIMTLSGINPFPFLGIPTPNWYQFFVNSKIYAILMTFFIGNFIETQLVSTGAFEVTLNDVPVWSKLESGRLPKPAELFQMIENQLRVTSYSMTGAKMAEGVQWTVFLCIVGISVLFTLKDLGLFGEDVPHSKDDDAKPDLEPNVEYTELLHERYPQLVIEGDYFPPPTIRMYLARLMTMIKFAIIIMTLSGINPFPFLGIPTPIWYQFFVNSKIYAILMTFFIGNFIETQLVSTGAFEVTLNDVPVWSKLESGRLPKPAELFQMIENQLRVTSYSMTGAKMAEGVQWTVFLCIVGISVLFTLKDLGLFGEDVPHSKDDDAKPDLEPNVEYTELLHERYPQLVIEGDYFPPPTIRMYLARLMTMIKFAIIIMTLSGINPFPFLGIPTPNWYQFFVNSKIYAILMTFFIGNFIETQLVSTGAFEVTLNDVPVWSKLESGRLPKPAELFQMIENQLRVTSYSIGLEEGLRECEKEDEKNENLVKRVIVESLSCWENSTHG</sequence>
<evidence type="ECO:0000256" key="2">
    <source>
        <dbReference type="ARBA" id="ARBA00023284"/>
    </source>
</evidence>
<feature type="transmembrane region" description="Helical" evidence="5">
    <location>
        <begin position="1619"/>
        <end position="1639"/>
    </location>
</feature>
<keyword evidence="9" id="KW-1185">Reference proteome</keyword>
<feature type="transmembrane region" description="Helical" evidence="5">
    <location>
        <begin position="1428"/>
        <end position="1448"/>
    </location>
</feature>
<evidence type="ECO:0000313" key="9">
    <source>
        <dbReference type="Proteomes" id="UP000677054"/>
    </source>
</evidence>
<feature type="region of interest" description="Disordered" evidence="4">
    <location>
        <begin position="621"/>
        <end position="679"/>
    </location>
</feature>
<gene>
    <name evidence="8" type="ORF">DSTB1V02_LOCUS9373</name>
</gene>
<evidence type="ECO:0000313" key="8">
    <source>
        <dbReference type="EMBL" id="CAD7249584.1"/>
    </source>
</evidence>
<dbReference type="PANTHER" id="PTHR13544">
    <property type="entry name" value="SELENOPROTEIN T"/>
    <property type="match status" value="1"/>
</dbReference>
<dbReference type="UniPathway" id="UPA00143"/>
<keyword evidence="5" id="KW-1133">Transmembrane helix</keyword>
<dbReference type="OrthoDB" id="60822at2759"/>
<dbReference type="InterPro" id="IPR043866">
    <property type="entry name" value="TTC3/DZIP3_dom"/>
</dbReference>
<reference evidence="8" key="1">
    <citation type="submission" date="2020-11" db="EMBL/GenBank/DDBJ databases">
        <authorList>
            <person name="Tran Van P."/>
        </authorList>
    </citation>
    <scope>NUCLEOTIDE SEQUENCE</scope>
</reference>
<name>A0A7R9A8T0_9CRUS</name>
<dbReference type="GO" id="GO:0004791">
    <property type="term" value="F:thioredoxin-disulfide reductase (NADPH) activity"/>
    <property type="evidence" value="ECO:0007669"/>
    <property type="project" value="TreeGrafter"/>
</dbReference>
<dbReference type="SUPFAM" id="SSF52833">
    <property type="entry name" value="Thioredoxin-like"/>
    <property type="match status" value="3"/>
</dbReference>
<dbReference type="Pfam" id="PF19179">
    <property type="entry name" value="TTC3_DZIP3_dom"/>
    <property type="match status" value="1"/>
</dbReference>
<feature type="transmembrane region" description="Helical" evidence="5">
    <location>
        <begin position="1244"/>
        <end position="1265"/>
    </location>
</feature>
<feature type="transmembrane region" description="Helical" evidence="5">
    <location>
        <begin position="1277"/>
        <end position="1299"/>
    </location>
</feature>
<feature type="transmembrane region" description="Helical" evidence="5">
    <location>
        <begin position="1460"/>
        <end position="1483"/>
    </location>
</feature>
<evidence type="ECO:0000256" key="3">
    <source>
        <dbReference type="SAM" id="Coils"/>
    </source>
</evidence>
<keyword evidence="1" id="KW-0732">Signal</keyword>
<evidence type="ECO:0000256" key="1">
    <source>
        <dbReference type="ARBA" id="ARBA00022729"/>
    </source>
</evidence>
<keyword evidence="2" id="KW-0676">Redox-active center</keyword>